<accession>A0A963YXF6</accession>
<dbReference type="SUPFAM" id="SSF53955">
    <property type="entry name" value="Lysozyme-like"/>
    <property type="match status" value="1"/>
</dbReference>
<dbReference type="RefSeq" id="WP_227323757.1">
    <property type="nucleotide sequence ID" value="NZ_JAESVB010000024.1"/>
</dbReference>
<evidence type="ECO:0000256" key="1">
    <source>
        <dbReference type="ARBA" id="ARBA00009387"/>
    </source>
</evidence>
<comment type="caution">
    <text evidence="3">The sequence shown here is derived from an EMBL/GenBank/DDBJ whole genome shotgun (WGS) entry which is preliminary data.</text>
</comment>
<gene>
    <name evidence="3" type="ORF">ASILVAE211_23205</name>
</gene>
<name>A0A963YXF6_9PROT</name>
<dbReference type="Gene3D" id="1.10.530.10">
    <property type="match status" value="1"/>
</dbReference>
<evidence type="ECO:0000313" key="4">
    <source>
        <dbReference type="Proteomes" id="UP000708298"/>
    </source>
</evidence>
<dbReference type="InterPro" id="IPR023346">
    <property type="entry name" value="Lysozyme-like_dom_sf"/>
</dbReference>
<organism evidence="3 4">
    <name type="scientific">Acidisoma silvae</name>
    <dbReference type="NCBI Taxonomy" id="2802396"/>
    <lineage>
        <taxon>Bacteria</taxon>
        <taxon>Pseudomonadati</taxon>
        <taxon>Pseudomonadota</taxon>
        <taxon>Alphaproteobacteria</taxon>
        <taxon>Acetobacterales</taxon>
        <taxon>Acidocellaceae</taxon>
        <taxon>Acidisoma</taxon>
    </lineage>
</organism>
<dbReference type="InterPro" id="IPR008258">
    <property type="entry name" value="Transglycosylase_SLT_dom_1"/>
</dbReference>
<evidence type="ECO:0000313" key="3">
    <source>
        <dbReference type="EMBL" id="MCB8878112.1"/>
    </source>
</evidence>
<reference evidence="3" key="1">
    <citation type="journal article" date="2021" name="Microorganisms">
        <title>Acidisoma silvae sp. nov. and Acidisomacellulosilytica sp. nov., Two Acidophilic Bacteria Isolated from Decaying Wood, Hydrolyzing Cellulose and Producing Poly-3-hydroxybutyrate.</title>
        <authorList>
            <person name="Mieszkin S."/>
            <person name="Pouder E."/>
            <person name="Uroz S."/>
            <person name="Simon-Colin C."/>
            <person name="Alain K."/>
        </authorList>
    </citation>
    <scope>NUCLEOTIDE SEQUENCE</scope>
    <source>
        <strain evidence="3">HW T2.11</strain>
    </source>
</reference>
<proteinExistence type="inferred from homology"/>
<sequence>MARGYSVDLGLMQVNSRNLPSLGVTVGQMFDPCTNIQVGAAILVADFLSASANRSNPQEALKAALSVYNTGDFERGFANGYVAKYYGPGGAIGHRPFVTIASDRTHSAARASFANPYTASPAVYARETANQ</sequence>
<dbReference type="Proteomes" id="UP000708298">
    <property type="component" value="Unassembled WGS sequence"/>
</dbReference>
<feature type="domain" description="Transglycosylase SLT" evidence="2">
    <location>
        <begin position="4"/>
        <end position="81"/>
    </location>
</feature>
<evidence type="ECO:0000259" key="2">
    <source>
        <dbReference type="Pfam" id="PF01464"/>
    </source>
</evidence>
<protein>
    <submittedName>
        <fullName evidence="3">Transglycosylase SLT domain-containing protein</fullName>
    </submittedName>
</protein>
<comment type="similarity">
    <text evidence="1">Belongs to the virb1 family.</text>
</comment>
<reference evidence="3" key="2">
    <citation type="submission" date="2021-01" db="EMBL/GenBank/DDBJ databases">
        <authorList>
            <person name="Mieszkin S."/>
            <person name="Pouder E."/>
            <person name="Alain K."/>
        </authorList>
    </citation>
    <scope>NUCLEOTIDE SEQUENCE</scope>
    <source>
        <strain evidence="3">HW T2.11</strain>
    </source>
</reference>
<dbReference type="Pfam" id="PF01464">
    <property type="entry name" value="SLT"/>
    <property type="match status" value="1"/>
</dbReference>
<dbReference type="EMBL" id="JAESVB010000024">
    <property type="protein sequence ID" value="MCB8878112.1"/>
    <property type="molecule type" value="Genomic_DNA"/>
</dbReference>
<keyword evidence="4" id="KW-1185">Reference proteome</keyword>
<dbReference type="AlphaFoldDB" id="A0A963YXF6"/>